<reference evidence="5 6" key="1">
    <citation type="submission" date="2014-03" db="EMBL/GenBank/DDBJ databases">
        <title>Genomics of Bifidobacteria.</title>
        <authorList>
            <person name="Ventura M."/>
            <person name="Milani C."/>
            <person name="Lugli G.A."/>
        </authorList>
    </citation>
    <scope>NUCLEOTIDE SEQUENCE [LARGE SCALE GENOMIC DNA]</scope>
    <source>
        <strain evidence="5 6">LMG 11341</strain>
    </source>
</reference>
<protein>
    <submittedName>
        <fullName evidence="5">Nitroreductase family protein</fullName>
    </submittedName>
</protein>
<dbReference type="Proteomes" id="UP000029060">
    <property type="component" value="Unassembled WGS sequence"/>
</dbReference>
<dbReference type="InterPro" id="IPR029479">
    <property type="entry name" value="Nitroreductase"/>
</dbReference>
<proteinExistence type="predicted"/>
<dbReference type="PANTHER" id="PTHR23026">
    <property type="entry name" value="NADPH NITROREDUCTASE"/>
    <property type="match status" value="1"/>
</dbReference>
<dbReference type="Gene3D" id="3.40.109.10">
    <property type="entry name" value="NADH Oxidase"/>
    <property type="match status" value="1"/>
</dbReference>
<name>A0A087BKV4_9BIFI</name>
<sequence length="341" mass="38559">MSEKLRAVFHACVPRPIASAIRNLRQTLHLYKDSVLQAHRYNRNYSRVASTELTQLETRIMFLSHQIEKGLSHGDFRYGFGRKVFLALPAMLKSLELADSNYEENTVFQESMSALHEYMERHIRAGKDISWQKSLFTKEQWNHIKSANPSRGGSIVIRRSTKANNSLLPYAQLNEHRHSVREFSDEPVDINLIKQAIDMAMRTPSVCNRQPTRVHLILNPEIITKALAIQGGVGGYAEPPALILITSDLRSFITSYERNEGFTDGGLFGMSLLLSLESLGLASCPLNTMFTAKADKDTRKLLNLPDNEVPVMYIEVGNFLEETRTCASVRYTGNQITTVIK</sequence>
<evidence type="ECO:0000259" key="4">
    <source>
        <dbReference type="Pfam" id="PF00881"/>
    </source>
</evidence>
<evidence type="ECO:0000313" key="6">
    <source>
        <dbReference type="Proteomes" id="UP000029060"/>
    </source>
</evidence>
<evidence type="ECO:0000256" key="3">
    <source>
        <dbReference type="ARBA" id="ARBA00023002"/>
    </source>
</evidence>
<evidence type="ECO:0000256" key="1">
    <source>
        <dbReference type="ARBA" id="ARBA00022630"/>
    </source>
</evidence>
<keyword evidence="1" id="KW-0285">Flavoprotein</keyword>
<keyword evidence="2" id="KW-0288">FMN</keyword>
<dbReference type="eggNOG" id="COG0778">
    <property type="taxonomic scope" value="Bacteria"/>
</dbReference>
<dbReference type="EMBL" id="JGZC01000001">
    <property type="protein sequence ID" value="KFI71654.1"/>
    <property type="molecule type" value="Genomic_DNA"/>
</dbReference>
<keyword evidence="3" id="KW-0560">Oxidoreductase</keyword>
<dbReference type="OrthoDB" id="9798230at2"/>
<dbReference type="InterPro" id="IPR000415">
    <property type="entry name" value="Nitroreductase-like"/>
</dbReference>
<evidence type="ECO:0000256" key="2">
    <source>
        <dbReference type="ARBA" id="ARBA00022643"/>
    </source>
</evidence>
<evidence type="ECO:0000313" key="5">
    <source>
        <dbReference type="EMBL" id="KFI71654.1"/>
    </source>
</evidence>
<dbReference type="Pfam" id="PF00881">
    <property type="entry name" value="Nitroreductase"/>
    <property type="match status" value="2"/>
</dbReference>
<dbReference type="STRING" id="78345.BMERY_1172"/>
<comment type="caution">
    <text evidence="5">The sequence shown here is derived from an EMBL/GenBank/DDBJ whole genome shotgun (WGS) entry which is preliminary data.</text>
</comment>
<dbReference type="AlphaFoldDB" id="A0A087BKV4"/>
<dbReference type="InterPro" id="IPR050627">
    <property type="entry name" value="Nitroreductase/BluB"/>
</dbReference>
<accession>A0A087BKV4</accession>
<gene>
    <name evidence="5" type="ORF">BMERY_1172</name>
</gene>
<organism evidence="5 6">
    <name type="scientific">Bifidobacterium merycicum</name>
    <dbReference type="NCBI Taxonomy" id="78345"/>
    <lineage>
        <taxon>Bacteria</taxon>
        <taxon>Bacillati</taxon>
        <taxon>Actinomycetota</taxon>
        <taxon>Actinomycetes</taxon>
        <taxon>Bifidobacteriales</taxon>
        <taxon>Bifidobacteriaceae</taxon>
        <taxon>Bifidobacterium</taxon>
    </lineage>
</organism>
<dbReference type="SUPFAM" id="SSF55469">
    <property type="entry name" value="FMN-dependent nitroreductase-like"/>
    <property type="match status" value="1"/>
</dbReference>
<dbReference type="PANTHER" id="PTHR23026:SF90">
    <property type="entry name" value="IODOTYROSINE DEIODINASE 1"/>
    <property type="match status" value="1"/>
</dbReference>
<feature type="domain" description="Nitroreductase" evidence="4">
    <location>
        <begin position="176"/>
        <end position="225"/>
    </location>
</feature>
<feature type="domain" description="Nitroreductase" evidence="4">
    <location>
        <begin position="237"/>
        <end position="317"/>
    </location>
</feature>
<keyword evidence="6" id="KW-1185">Reference proteome</keyword>
<dbReference type="GO" id="GO:0016491">
    <property type="term" value="F:oxidoreductase activity"/>
    <property type="evidence" value="ECO:0007669"/>
    <property type="project" value="UniProtKB-KW"/>
</dbReference>